<reference evidence="4 5" key="1">
    <citation type="journal article" date="2019" name="Commun. Biol.">
        <title>The bagworm genome reveals a unique fibroin gene that provides high tensile strength.</title>
        <authorList>
            <person name="Kono N."/>
            <person name="Nakamura H."/>
            <person name="Ohtoshi R."/>
            <person name="Tomita M."/>
            <person name="Numata K."/>
            <person name="Arakawa K."/>
        </authorList>
    </citation>
    <scope>NUCLEOTIDE SEQUENCE [LARGE SCALE GENOMIC DNA]</scope>
</reference>
<dbReference type="InterPro" id="IPR036875">
    <property type="entry name" value="Znf_CCHC_sf"/>
</dbReference>
<dbReference type="InterPro" id="IPR001878">
    <property type="entry name" value="Znf_CCHC"/>
</dbReference>
<dbReference type="GO" id="GO:0003676">
    <property type="term" value="F:nucleic acid binding"/>
    <property type="evidence" value="ECO:0007669"/>
    <property type="project" value="InterPro"/>
</dbReference>
<evidence type="ECO:0000256" key="1">
    <source>
        <dbReference type="PROSITE-ProRule" id="PRU00047"/>
    </source>
</evidence>
<dbReference type="AlphaFoldDB" id="A0A4C1ZXT5"/>
<feature type="domain" description="CCHC-type" evidence="3">
    <location>
        <begin position="100"/>
        <end position="114"/>
    </location>
</feature>
<keyword evidence="1" id="KW-0863">Zinc-finger</keyword>
<keyword evidence="1" id="KW-0862">Zinc</keyword>
<dbReference type="PROSITE" id="PS50158">
    <property type="entry name" value="ZF_CCHC"/>
    <property type="match status" value="1"/>
</dbReference>
<keyword evidence="1" id="KW-0479">Metal-binding</keyword>
<dbReference type="SUPFAM" id="SSF57756">
    <property type="entry name" value="Retrovirus zinc finger-like domains"/>
    <property type="match status" value="1"/>
</dbReference>
<feature type="coiled-coil region" evidence="2">
    <location>
        <begin position="188"/>
        <end position="215"/>
    </location>
</feature>
<comment type="caution">
    <text evidence="4">The sequence shown here is derived from an EMBL/GenBank/DDBJ whole genome shotgun (WGS) entry which is preliminary data.</text>
</comment>
<dbReference type="InterPro" id="IPR043128">
    <property type="entry name" value="Rev_trsase/Diguanyl_cyclase"/>
</dbReference>
<dbReference type="OrthoDB" id="3863715at2759"/>
<dbReference type="EMBL" id="BGZK01002193">
    <property type="protein sequence ID" value="GBP91663.1"/>
    <property type="molecule type" value="Genomic_DNA"/>
</dbReference>
<dbReference type="Gene3D" id="4.10.60.10">
    <property type="entry name" value="Zinc finger, CCHC-type"/>
    <property type="match status" value="1"/>
</dbReference>
<dbReference type="Gene3D" id="3.30.70.270">
    <property type="match status" value="1"/>
</dbReference>
<evidence type="ECO:0000256" key="2">
    <source>
        <dbReference type="SAM" id="Coils"/>
    </source>
</evidence>
<protein>
    <recommendedName>
        <fullName evidence="3">CCHC-type domain-containing protein</fullName>
    </recommendedName>
</protein>
<name>A0A4C1ZXT5_EUMVA</name>
<keyword evidence="2" id="KW-0175">Coiled coil</keyword>
<evidence type="ECO:0000313" key="5">
    <source>
        <dbReference type="Proteomes" id="UP000299102"/>
    </source>
</evidence>
<keyword evidence="5" id="KW-1185">Reference proteome</keyword>
<sequence>MNQIALHGKVEDTALMEYVIDGIKDLETNKAIFDGAADLKEFRKKLDIYSEFKKKIQTRPTLLTSYHEKRKSPTIETPKKRYYDYDNFDHQSSTCFKGVKCFKCNKFGHRRPDCHNKPKKTLNVPKEEKEEVPFKKVKIEGKEILTMIDTGSDANPMTKTEFGKIKDESFMNDIFHYYINDGIVLAYLDDLIVTAKTEEEELNKTKKALKSAEEFSQLFQYNWMKCHF</sequence>
<evidence type="ECO:0000259" key="3">
    <source>
        <dbReference type="PROSITE" id="PS50158"/>
    </source>
</evidence>
<accession>A0A4C1ZXT5</accession>
<dbReference type="GO" id="GO:0008270">
    <property type="term" value="F:zinc ion binding"/>
    <property type="evidence" value="ECO:0007669"/>
    <property type="project" value="UniProtKB-KW"/>
</dbReference>
<gene>
    <name evidence="4" type="ORF">EVAR_77460_1</name>
</gene>
<organism evidence="4 5">
    <name type="scientific">Eumeta variegata</name>
    <name type="common">Bagworm moth</name>
    <name type="synonym">Eumeta japonica</name>
    <dbReference type="NCBI Taxonomy" id="151549"/>
    <lineage>
        <taxon>Eukaryota</taxon>
        <taxon>Metazoa</taxon>
        <taxon>Ecdysozoa</taxon>
        <taxon>Arthropoda</taxon>
        <taxon>Hexapoda</taxon>
        <taxon>Insecta</taxon>
        <taxon>Pterygota</taxon>
        <taxon>Neoptera</taxon>
        <taxon>Endopterygota</taxon>
        <taxon>Lepidoptera</taxon>
        <taxon>Glossata</taxon>
        <taxon>Ditrysia</taxon>
        <taxon>Tineoidea</taxon>
        <taxon>Psychidae</taxon>
        <taxon>Oiketicinae</taxon>
        <taxon>Eumeta</taxon>
    </lineage>
</organism>
<dbReference type="Proteomes" id="UP000299102">
    <property type="component" value="Unassembled WGS sequence"/>
</dbReference>
<proteinExistence type="predicted"/>
<evidence type="ECO:0000313" key="4">
    <source>
        <dbReference type="EMBL" id="GBP91663.1"/>
    </source>
</evidence>